<dbReference type="EC" id="2.1.1.182" evidence="7"/>
<organism evidence="10 11">
    <name type="scientific">Peptococcus simiae</name>
    <dbReference type="NCBI Taxonomy" id="1643805"/>
    <lineage>
        <taxon>Bacteria</taxon>
        <taxon>Bacillati</taxon>
        <taxon>Bacillota</taxon>
        <taxon>Clostridia</taxon>
        <taxon>Eubacteriales</taxon>
        <taxon>Peptococcaceae</taxon>
        <taxon>Peptococcus</taxon>
    </lineage>
</organism>
<dbReference type="InterPro" id="IPR011530">
    <property type="entry name" value="rRNA_adenine_dimethylase"/>
</dbReference>
<comment type="catalytic activity">
    <reaction evidence="7">
        <text>adenosine(1518)/adenosine(1519) in 16S rRNA + 4 S-adenosyl-L-methionine = N(6)-dimethyladenosine(1518)/N(6)-dimethyladenosine(1519) in 16S rRNA + 4 S-adenosyl-L-homocysteine + 4 H(+)</text>
        <dbReference type="Rhea" id="RHEA:19609"/>
        <dbReference type="Rhea" id="RHEA-COMP:10232"/>
        <dbReference type="Rhea" id="RHEA-COMP:10233"/>
        <dbReference type="ChEBI" id="CHEBI:15378"/>
        <dbReference type="ChEBI" id="CHEBI:57856"/>
        <dbReference type="ChEBI" id="CHEBI:59789"/>
        <dbReference type="ChEBI" id="CHEBI:74411"/>
        <dbReference type="ChEBI" id="CHEBI:74493"/>
        <dbReference type="EC" id="2.1.1.182"/>
    </reaction>
</comment>
<dbReference type="Gene3D" id="1.10.8.100">
    <property type="entry name" value="Ribosomal RNA adenine dimethylase-like, domain 2"/>
    <property type="match status" value="1"/>
</dbReference>
<dbReference type="InterPro" id="IPR020598">
    <property type="entry name" value="rRNA_Ade_methylase_Trfase_N"/>
</dbReference>
<dbReference type="InterPro" id="IPR001737">
    <property type="entry name" value="KsgA/Erm"/>
</dbReference>
<dbReference type="PANTHER" id="PTHR11727:SF7">
    <property type="entry name" value="DIMETHYLADENOSINE TRANSFERASE-RELATED"/>
    <property type="match status" value="1"/>
</dbReference>
<accession>A0ABW9GXV8</accession>
<dbReference type="HAMAP" id="MF_00607">
    <property type="entry name" value="16SrRNA_methyltr_A"/>
    <property type="match status" value="1"/>
</dbReference>
<dbReference type="EMBL" id="JBJUVG010000003">
    <property type="protein sequence ID" value="MFM9413393.1"/>
    <property type="molecule type" value="Genomic_DNA"/>
</dbReference>
<feature type="binding site" evidence="7 8">
    <location>
        <position position="39"/>
    </location>
    <ligand>
        <name>S-adenosyl-L-methionine</name>
        <dbReference type="ChEBI" id="CHEBI:59789"/>
    </ligand>
</feature>
<feature type="binding site" evidence="7 8">
    <location>
        <position position="108"/>
    </location>
    <ligand>
        <name>S-adenosyl-L-methionine</name>
        <dbReference type="ChEBI" id="CHEBI:59789"/>
    </ligand>
</feature>
<dbReference type="SUPFAM" id="SSF53335">
    <property type="entry name" value="S-adenosyl-L-methionine-dependent methyltransferases"/>
    <property type="match status" value="1"/>
</dbReference>
<evidence type="ECO:0000313" key="10">
    <source>
        <dbReference type="EMBL" id="MFM9413393.1"/>
    </source>
</evidence>
<dbReference type="GO" id="GO:0052908">
    <property type="term" value="F:16S rRNA (adenine(1518)-N(6)/adenine(1519)-N(6))-dimethyltransferase activity"/>
    <property type="evidence" value="ECO:0007669"/>
    <property type="project" value="UniProtKB-EC"/>
</dbReference>
<dbReference type="InterPro" id="IPR023165">
    <property type="entry name" value="rRNA_Ade_diMease-like_C"/>
</dbReference>
<gene>
    <name evidence="7 10" type="primary">rsmA</name>
    <name evidence="7" type="synonym">ksgA</name>
    <name evidence="10" type="ORF">ACKQTC_03330</name>
</gene>
<feature type="binding site" evidence="7 8">
    <location>
        <position position="60"/>
    </location>
    <ligand>
        <name>S-adenosyl-L-methionine</name>
        <dbReference type="ChEBI" id="CHEBI:59789"/>
    </ligand>
</feature>
<evidence type="ECO:0000256" key="5">
    <source>
        <dbReference type="ARBA" id="ARBA00022691"/>
    </source>
</evidence>
<sequence>MQRSFRHKKKFGQNFLTDPALLDKIARLCPPGPAALEIGAGAGALTRALANRFPLVAALEIDRDLAPLLEANLAGCDHVHLAFADARKLDFDAYMADLGASQYAIVANLPYYITTPLLMQAVEENQGAEDMIFMVQKEVADRLAAQPGSKSYGAVTVAVQYRCQVDLALQVGRKAFTPPPEVDSTVVRLKRRPPEIPTDPTAFRQTVRAAFSQRRKTLRNSLKATSLAADHLDRALAACAIDPTRRAETLSVNEFAQLSKALYPPEKG</sequence>
<dbReference type="PROSITE" id="PS51689">
    <property type="entry name" value="SAM_RNA_A_N6_MT"/>
    <property type="match status" value="1"/>
</dbReference>
<dbReference type="InterPro" id="IPR020596">
    <property type="entry name" value="rRNA_Ade_Mease_Trfase_CS"/>
</dbReference>
<evidence type="ECO:0000256" key="8">
    <source>
        <dbReference type="PROSITE-ProRule" id="PRU01026"/>
    </source>
</evidence>
<feature type="binding site" evidence="7 8">
    <location>
        <position position="16"/>
    </location>
    <ligand>
        <name>S-adenosyl-L-methionine</name>
        <dbReference type="ChEBI" id="CHEBI:59789"/>
    </ligand>
</feature>
<evidence type="ECO:0000259" key="9">
    <source>
        <dbReference type="SMART" id="SM00650"/>
    </source>
</evidence>
<keyword evidence="5 7" id="KW-0949">S-adenosyl-L-methionine</keyword>
<evidence type="ECO:0000256" key="7">
    <source>
        <dbReference type="HAMAP-Rule" id="MF_00607"/>
    </source>
</evidence>
<keyword evidence="4 7" id="KW-0808">Transferase</keyword>
<comment type="subcellular location">
    <subcellularLocation>
        <location evidence="7">Cytoplasm</location>
    </subcellularLocation>
</comment>
<protein>
    <recommendedName>
        <fullName evidence="7">Ribosomal RNA small subunit methyltransferase A</fullName>
        <ecNumber evidence="7">2.1.1.182</ecNumber>
    </recommendedName>
    <alternativeName>
        <fullName evidence="7">16S rRNA (adenine(1518)-N(6)/adenine(1519)-N(6))-dimethyltransferase</fullName>
    </alternativeName>
    <alternativeName>
        <fullName evidence="7">16S rRNA dimethyladenosine transferase</fullName>
    </alternativeName>
    <alternativeName>
        <fullName evidence="7">16S rRNA dimethylase</fullName>
    </alternativeName>
    <alternativeName>
        <fullName evidence="7">S-adenosylmethionine-6-N', N'-adenosyl(rRNA) dimethyltransferase</fullName>
    </alternativeName>
</protein>
<dbReference type="InterPro" id="IPR029063">
    <property type="entry name" value="SAM-dependent_MTases_sf"/>
</dbReference>
<keyword evidence="11" id="KW-1185">Reference proteome</keyword>
<evidence type="ECO:0000256" key="6">
    <source>
        <dbReference type="ARBA" id="ARBA00022884"/>
    </source>
</evidence>
<dbReference type="CDD" id="cd02440">
    <property type="entry name" value="AdoMet_MTases"/>
    <property type="match status" value="1"/>
</dbReference>
<keyword evidence="1 7" id="KW-0963">Cytoplasm</keyword>
<evidence type="ECO:0000256" key="3">
    <source>
        <dbReference type="ARBA" id="ARBA00022603"/>
    </source>
</evidence>
<evidence type="ECO:0000256" key="2">
    <source>
        <dbReference type="ARBA" id="ARBA00022552"/>
    </source>
</evidence>
<comment type="similarity">
    <text evidence="7">Belongs to the class I-like SAM-binding methyltransferase superfamily. rRNA adenine N(6)-methyltransferase family. RsmA subfamily.</text>
</comment>
<feature type="binding site" evidence="7 8">
    <location>
        <position position="85"/>
    </location>
    <ligand>
        <name>S-adenosyl-L-methionine</name>
        <dbReference type="ChEBI" id="CHEBI:59789"/>
    </ligand>
</feature>
<dbReference type="Gene3D" id="3.40.50.150">
    <property type="entry name" value="Vaccinia Virus protein VP39"/>
    <property type="match status" value="1"/>
</dbReference>
<comment type="caution">
    <text evidence="10">The sequence shown here is derived from an EMBL/GenBank/DDBJ whole genome shotgun (WGS) entry which is preliminary data.</text>
</comment>
<dbReference type="Pfam" id="PF00398">
    <property type="entry name" value="RrnaAD"/>
    <property type="match status" value="1"/>
</dbReference>
<keyword evidence="3 7" id="KW-0489">Methyltransferase</keyword>
<keyword evidence="2 7" id="KW-0698">rRNA processing</keyword>
<dbReference type="PROSITE" id="PS01131">
    <property type="entry name" value="RRNA_A_DIMETH"/>
    <property type="match status" value="1"/>
</dbReference>
<dbReference type="PANTHER" id="PTHR11727">
    <property type="entry name" value="DIMETHYLADENOSINE TRANSFERASE"/>
    <property type="match status" value="1"/>
</dbReference>
<name>A0ABW9GXV8_9FIRM</name>
<evidence type="ECO:0000313" key="11">
    <source>
        <dbReference type="Proteomes" id="UP001631949"/>
    </source>
</evidence>
<keyword evidence="6 7" id="KW-0694">RNA-binding</keyword>
<proteinExistence type="inferred from homology"/>
<evidence type="ECO:0000256" key="1">
    <source>
        <dbReference type="ARBA" id="ARBA00022490"/>
    </source>
</evidence>
<dbReference type="Proteomes" id="UP001631949">
    <property type="component" value="Unassembled WGS sequence"/>
</dbReference>
<dbReference type="SMART" id="SM00650">
    <property type="entry name" value="rADc"/>
    <property type="match status" value="1"/>
</dbReference>
<feature type="domain" description="Ribosomal RNA adenine methylase transferase N-terminal" evidence="9">
    <location>
        <begin position="21"/>
        <end position="193"/>
    </location>
</feature>
<dbReference type="RefSeq" id="WP_408977115.1">
    <property type="nucleotide sequence ID" value="NZ_JBJUVG010000003.1"/>
</dbReference>
<evidence type="ECO:0000256" key="4">
    <source>
        <dbReference type="ARBA" id="ARBA00022679"/>
    </source>
</evidence>
<dbReference type="NCBIfam" id="TIGR00755">
    <property type="entry name" value="ksgA"/>
    <property type="match status" value="1"/>
</dbReference>
<feature type="binding site" evidence="7 8">
    <location>
        <position position="14"/>
    </location>
    <ligand>
        <name>S-adenosyl-L-methionine</name>
        <dbReference type="ChEBI" id="CHEBI:59789"/>
    </ligand>
</feature>
<comment type="function">
    <text evidence="7">Specifically dimethylates two adjacent adenosines (A1518 and A1519) in the loop of a conserved hairpin near the 3'-end of 16S rRNA in the 30S particle. May play a critical role in biogenesis of 30S subunits.</text>
</comment>
<reference evidence="10 11" key="1">
    <citation type="journal article" date="2016" name="Int. J. Syst. Evol. Microbiol.">
        <title>Peptococcus simiae sp. nov., isolated from rhesus macaque faeces and emended description of the genus Peptococcus.</title>
        <authorList>
            <person name="Shkoporov A.N."/>
            <person name="Efimov B.A."/>
            <person name="Kondova I."/>
            <person name="Ouwerling B."/>
            <person name="Chaplin A.V."/>
            <person name="Shcherbakova V.A."/>
            <person name="Langermans J.A.M."/>
        </authorList>
    </citation>
    <scope>NUCLEOTIDE SEQUENCE [LARGE SCALE GENOMIC DNA]</scope>
    <source>
        <strain evidence="10 11">M108</strain>
    </source>
</reference>